<feature type="domain" description="PPM-type phosphatase" evidence="10">
    <location>
        <begin position="34"/>
        <end position="306"/>
    </location>
</feature>
<dbReference type="InterPro" id="IPR015655">
    <property type="entry name" value="PP2C"/>
</dbReference>
<dbReference type="RefSeq" id="XP_022941073.1">
    <property type="nucleotide sequence ID" value="XM_023085305.1"/>
</dbReference>
<gene>
    <name evidence="12" type="primary">LOC111446470</name>
</gene>
<dbReference type="PROSITE" id="PS01032">
    <property type="entry name" value="PPM_1"/>
    <property type="match status" value="1"/>
</dbReference>
<reference evidence="12" key="1">
    <citation type="submission" date="2025-08" db="UniProtKB">
        <authorList>
            <consortium name="RefSeq"/>
        </authorList>
    </citation>
    <scope>IDENTIFICATION</scope>
    <source>
        <tissue evidence="12">Young leaves</tissue>
    </source>
</reference>
<dbReference type="Gene3D" id="3.60.40.10">
    <property type="entry name" value="PPM-type phosphatase domain"/>
    <property type="match status" value="1"/>
</dbReference>
<evidence type="ECO:0000256" key="7">
    <source>
        <dbReference type="ARBA" id="ARBA00022912"/>
    </source>
</evidence>
<dbReference type="Pfam" id="PF00481">
    <property type="entry name" value="PP2C"/>
    <property type="match status" value="1"/>
</dbReference>
<evidence type="ECO:0000256" key="9">
    <source>
        <dbReference type="RuleBase" id="RU003465"/>
    </source>
</evidence>
<evidence type="ECO:0000256" key="6">
    <source>
        <dbReference type="ARBA" id="ARBA00022842"/>
    </source>
</evidence>
<name>A0A6J1FR27_CUCMO</name>
<dbReference type="GO" id="GO:0004722">
    <property type="term" value="F:protein serine/threonine phosphatase activity"/>
    <property type="evidence" value="ECO:0007669"/>
    <property type="project" value="UniProtKB-EC"/>
</dbReference>
<evidence type="ECO:0000256" key="8">
    <source>
        <dbReference type="ARBA" id="ARBA00023211"/>
    </source>
</evidence>
<dbReference type="PROSITE" id="PS51746">
    <property type="entry name" value="PPM_2"/>
    <property type="match status" value="1"/>
</dbReference>
<evidence type="ECO:0000256" key="4">
    <source>
        <dbReference type="ARBA" id="ARBA00022723"/>
    </source>
</evidence>
<organism evidence="11 12">
    <name type="scientific">Cucurbita moschata</name>
    <name type="common">Winter crookneck squash</name>
    <name type="synonym">Cucurbita pepo var. moschata</name>
    <dbReference type="NCBI Taxonomy" id="3662"/>
    <lineage>
        <taxon>Eukaryota</taxon>
        <taxon>Viridiplantae</taxon>
        <taxon>Streptophyta</taxon>
        <taxon>Embryophyta</taxon>
        <taxon>Tracheophyta</taxon>
        <taxon>Spermatophyta</taxon>
        <taxon>Magnoliopsida</taxon>
        <taxon>eudicotyledons</taxon>
        <taxon>Gunneridae</taxon>
        <taxon>Pentapetalae</taxon>
        <taxon>rosids</taxon>
        <taxon>fabids</taxon>
        <taxon>Cucurbitales</taxon>
        <taxon>Cucurbitaceae</taxon>
        <taxon>Cucurbiteae</taxon>
        <taxon>Cucurbita</taxon>
    </lineage>
</organism>
<dbReference type="SMART" id="SM00332">
    <property type="entry name" value="PP2Cc"/>
    <property type="match status" value="1"/>
</dbReference>
<keyword evidence="7 9" id="KW-0904">Protein phosphatase</keyword>
<evidence type="ECO:0000313" key="12">
    <source>
        <dbReference type="RefSeq" id="XP_022941073.1"/>
    </source>
</evidence>
<dbReference type="GeneID" id="111446470"/>
<accession>A0A6J1FR27</accession>
<dbReference type="Proteomes" id="UP000504609">
    <property type="component" value="Unplaced"/>
</dbReference>
<keyword evidence="11" id="KW-1185">Reference proteome</keyword>
<dbReference type="KEGG" id="cmos:111446470"/>
<comment type="similarity">
    <text evidence="9">Belongs to the PP2C family.</text>
</comment>
<keyword evidence="8" id="KW-0464">Manganese</keyword>
<dbReference type="CDD" id="cd00143">
    <property type="entry name" value="PP2Cc"/>
    <property type="match status" value="1"/>
</dbReference>
<comment type="cofactor">
    <cofactor evidence="1">
        <name>Mn(2+)</name>
        <dbReference type="ChEBI" id="CHEBI:29035"/>
    </cofactor>
</comment>
<dbReference type="SUPFAM" id="SSF81606">
    <property type="entry name" value="PP2C-like"/>
    <property type="match status" value="1"/>
</dbReference>
<evidence type="ECO:0000313" key="11">
    <source>
        <dbReference type="Proteomes" id="UP000504609"/>
    </source>
</evidence>
<dbReference type="InterPro" id="IPR000222">
    <property type="entry name" value="PP2C_BS"/>
</dbReference>
<sequence>MGICISAASSQIRHETKVTAICAANELAFEEQRSDSVCSKQGNKGINQDAAFVYQEYGEQGRALFGVFDGHGTNGHTVSNMAKSRLPPLLLSAMSKAETDFVGWKEAMVTAFKVMDKEIKLQENLDCSFSGTTAVIILKQGEDLVIANLGDSRAVMGRVTENGIEAVQLTTDLKPGLPDEAERIRKCNGRVLALQEEPHIQRVWLPKEDAPGLAMSRAFGDFALKEHGIIALPDVSYRRLAPDDHFIVLATDGIWDVLSNDEVASIVSKAESEEAAAKAVVEAATEAWKRYPASKLDDRTVVCHFLQNKRQWEN</sequence>
<keyword evidence="4" id="KW-0479">Metal-binding</keyword>
<keyword evidence="5 9" id="KW-0378">Hydrolase</keyword>
<protein>
    <recommendedName>
        <fullName evidence="3">protein-serine/threonine phosphatase</fullName>
        <ecNumber evidence="3">3.1.3.16</ecNumber>
    </recommendedName>
</protein>
<evidence type="ECO:0000256" key="5">
    <source>
        <dbReference type="ARBA" id="ARBA00022801"/>
    </source>
</evidence>
<dbReference type="AlphaFoldDB" id="A0A6J1FR27"/>
<proteinExistence type="inferred from homology"/>
<evidence type="ECO:0000256" key="1">
    <source>
        <dbReference type="ARBA" id="ARBA00001936"/>
    </source>
</evidence>
<dbReference type="GO" id="GO:0046872">
    <property type="term" value="F:metal ion binding"/>
    <property type="evidence" value="ECO:0007669"/>
    <property type="project" value="UniProtKB-KW"/>
</dbReference>
<evidence type="ECO:0000259" key="10">
    <source>
        <dbReference type="PROSITE" id="PS51746"/>
    </source>
</evidence>
<dbReference type="InterPro" id="IPR036457">
    <property type="entry name" value="PPM-type-like_dom_sf"/>
</dbReference>
<comment type="cofactor">
    <cofactor evidence="2">
        <name>Mg(2+)</name>
        <dbReference type="ChEBI" id="CHEBI:18420"/>
    </cofactor>
</comment>
<dbReference type="PANTHER" id="PTHR47992">
    <property type="entry name" value="PROTEIN PHOSPHATASE"/>
    <property type="match status" value="1"/>
</dbReference>
<dbReference type="EC" id="3.1.3.16" evidence="3"/>
<keyword evidence="6" id="KW-0460">Magnesium</keyword>
<evidence type="ECO:0000256" key="3">
    <source>
        <dbReference type="ARBA" id="ARBA00013081"/>
    </source>
</evidence>
<evidence type="ECO:0000256" key="2">
    <source>
        <dbReference type="ARBA" id="ARBA00001946"/>
    </source>
</evidence>
<dbReference type="InterPro" id="IPR001932">
    <property type="entry name" value="PPM-type_phosphatase-like_dom"/>
</dbReference>